<dbReference type="EMBL" id="CP017637">
    <property type="protein sequence ID" value="APG10357.1"/>
    <property type="molecule type" value="Genomic_DNA"/>
</dbReference>
<gene>
    <name evidence="1" type="ORF">BKD09_18675</name>
</gene>
<dbReference type="Proteomes" id="UP000181962">
    <property type="component" value="Chromosome"/>
</dbReference>
<organism evidence="1 2">
    <name type="scientific">Bradyrhizobium japonicum</name>
    <dbReference type="NCBI Taxonomy" id="375"/>
    <lineage>
        <taxon>Bacteria</taxon>
        <taxon>Pseudomonadati</taxon>
        <taxon>Pseudomonadota</taxon>
        <taxon>Alphaproteobacteria</taxon>
        <taxon>Hyphomicrobiales</taxon>
        <taxon>Nitrobacteraceae</taxon>
        <taxon>Bradyrhizobium</taxon>
    </lineage>
</organism>
<evidence type="ECO:0000313" key="2">
    <source>
        <dbReference type="Proteomes" id="UP000181962"/>
    </source>
</evidence>
<dbReference type="AlphaFoldDB" id="A0A1L3FAN1"/>
<proteinExistence type="predicted"/>
<sequence length="99" mass="11152">MVLRRARIEKSVSHGARGLRGRFATAWSFNLERRFIGADIFERMNPGAGNRVQAEQLKGASLADGSRRCRLAARLDVHFADDTTDELGLNNYVYTLKKL</sequence>
<accession>A0A1L3FAN1</accession>
<evidence type="ECO:0000313" key="1">
    <source>
        <dbReference type="EMBL" id="APG10357.1"/>
    </source>
</evidence>
<reference evidence="1 2" key="1">
    <citation type="submission" date="2016-11" db="EMBL/GenBank/DDBJ databases">
        <title>Complete Genome Sequence of Bradyrhizobium sp. strain J5, an isolated from soybean nodule in Hokkaido.</title>
        <authorList>
            <person name="Kanehara K."/>
        </authorList>
    </citation>
    <scope>NUCLEOTIDE SEQUENCE [LARGE SCALE GENOMIC DNA]</scope>
    <source>
        <strain evidence="1 2">J5</strain>
    </source>
</reference>
<protein>
    <submittedName>
        <fullName evidence="1">Uncharacterized protein</fullName>
    </submittedName>
</protein>
<name>A0A1L3FAN1_BRAJP</name>